<name>A0A0V1M573_9BILA</name>
<accession>A0A0V1M573</accession>
<reference evidence="1 2" key="1">
    <citation type="submission" date="2015-01" db="EMBL/GenBank/DDBJ databases">
        <title>Evolution of Trichinella species and genotypes.</title>
        <authorList>
            <person name="Korhonen P.K."/>
            <person name="Edoardo P."/>
            <person name="Giuseppe L.R."/>
            <person name="Gasser R.B."/>
        </authorList>
    </citation>
    <scope>NUCLEOTIDE SEQUENCE [LARGE SCALE GENOMIC DNA]</scope>
    <source>
        <strain evidence="1">ISS1980</strain>
    </source>
</reference>
<evidence type="ECO:0000313" key="1">
    <source>
        <dbReference type="EMBL" id="KRZ66709.1"/>
    </source>
</evidence>
<organism evidence="1 2">
    <name type="scientific">Trichinella papuae</name>
    <dbReference type="NCBI Taxonomy" id="268474"/>
    <lineage>
        <taxon>Eukaryota</taxon>
        <taxon>Metazoa</taxon>
        <taxon>Ecdysozoa</taxon>
        <taxon>Nematoda</taxon>
        <taxon>Enoplea</taxon>
        <taxon>Dorylaimia</taxon>
        <taxon>Trichinellida</taxon>
        <taxon>Trichinellidae</taxon>
        <taxon>Trichinella</taxon>
    </lineage>
</organism>
<dbReference type="EMBL" id="JYDO01000229">
    <property type="protein sequence ID" value="KRZ66709.1"/>
    <property type="molecule type" value="Genomic_DNA"/>
</dbReference>
<protein>
    <submittedName>
        <fullName evidence="1">Uncharacterized protein</fullName>
    </submittedName>
</protein>
<gene>
    <name evidence="1" type="ORF">T10_9698</name>
</gene>
<sequence>MARCPFPTYNYARFLSRPESFTPKTLLPLWHALCCSNTTNSAPICLANCRFSQTNFGYFLSGAVAFNPEQLRHFLYDLVPFPHHNCAQL</sequence>
<dbReference type="AlphaFoldDB" id="A0A0V1M573"/>
<keyword evidence="2" id="KW-1185">Reference proteome</keyword>
<proteinExistence type="predicted"/>
<evidence type="ECO:0000313" key="2">
    <source>
        <dbReference type="Proteomes" id="UP000054843"/>
    </source>
</evidence>
<comment type="caution">
    <text evidence="1">The sequence shown here is derived from an EMBL/GenBank/DDBJ whole genome shotgun (WGS) entry which is preliminary data.</text>
</comment>
<dbReference type="Proteomes" id="UP000054843">
    <property type="component" value="Unassembled WGS sequence"/>
</dbReference>